<keyword evidence="2" id="KW-1185">Reference proteome</keyword>
<accession>A0A250KT33</accession>
<dbReference type="EMBL" id="AP017928">
    <property type="protein sequence ID" value="BBA34843.1"/>
    <property type="molecule type" value="Genomic_DNA"/>
</dbReference>
<sequence length="55" mass="5938">MHPGVSNDPATESTLFLRICAIDRNIFIQVNAYSGIAKNAKDIRVCGFAVLAFPA</sequence>
<protein>
    <submittedName>
        <fullName evidence="1">Uncharacterized protein</fullName>
    </submittedName>
</protein>
<gene>
    <name evidence="1" type="ORF">sS8_2898</name>
</gene>
<proteinExistence type="predicted"/>
<dbReference type="Proteomes" id="UP000266313">
    <property type="component" value="Chromosome"/>
</dbReference>
<name>A0A250KT33_9GAMM</name>
<reference evidence="1 2" key="1">
    <citation type="submission" date="2016-12" db="EMBL/GenBank/DDBJ databases">
        <title>Genome sequencing of Methylocaldum marinum.</title>
        <authorList>
            <person name="Takeuchi M."/>
            <person name="Kamagata Y."/>
            <person name="Hiraoka S."/>
            <person name="Oshima K."/>
            <person name="Hattori M."/>
            <person name="Iwasaki W."/>
        </authorList>
    </citation>
    <scope>NUCLEOTIDE SEQUENCE [LARGE SCALE GENOMIC DNA]</scope>
    <source>
        <strain evidence="1 2">S8</strain>
    </source>
</reference>
<organism evidence="1 2">
    <name type="scientific">Methylocaldum marinum</name>
    <dbReference type="NCBI Taxonomy" id="1432792"/>
    <lineage>
        <taxon>Bacteria</taxon>
        <taxon>Pseudomonadati</taxon>
        <taxon>Pseudomonadota</taxon>
        <taxon>Gammaproteobacteria</taxon>
        <taxon>Methylococcales</taxon>
        <taxon>Methylococcaceae</taxon>
        <taxon>Methylocaldum</taxon>
    </lineage>
</organism>
<evidence type="ECO:0000313" key="1">
    <source>
        <dbReference type="EMBL" id="BBA34843.1"/>
    </source>
</evidence>
<evidence type="ECO:0000313" key="2">
    <source>
        <dbReference type="Proteomes" id="UP000266313"/>
    </source>
</evidence>
<dbReference type="KEGG" id="mmai:sS8_2898"/>
<dbReference type="AlphaFoldDB" id="A0A250KT33"/>